<dbReference type="HOGENOM" id="CLU_044403_4_1_11"/>
<gene>
    <name evidence="11" type="ORF">B843_10890</name>
</gene>
<keyword evidence="4" id="KW-0285">Flavoprotein</keyword>
<dbReference type="PATRIC" id="fig|1224164.3.peg.2193"/>
<evidence type="ECO:0000256" key="6">
    <source>
        <dbReference type="ARBA" id="ARBA00022723"/>
    </source>
</evidence>
<proteinExistence type="predicted"/>
<keyword evidence="6" id="KW-0479">Metal-binding</keyword>
<name>W5YAJ0_9CORY</name>
<dbReference type="Proteomes" id="UP000019222">
    <property type="component" value="Chromosome"/>
</dbReference>
<dbReference type="KEGG" id="cvt:B843_10890"/>
<reference evidence="11 12" key="1">
    <citation type="submission" date="2013-02" db="EMBL/GenBank/DDBJ databases">
        <title>The complete genome sequence of Corynebacterium vitaeruminis DSM 20294.</title>
        <authorList>
            <person name="Ruckert C."/>
            <person name="Albersmeier A."/>
            <person name="Kalinowski J."/>
        </authorList>
    </citation>
    <scope>NUCLEOTIDE SEQUENCE [LARGE SCALE GENOMIC DNA]</scope>
    <source>
        <strain evidence="12">ATCC 10234</strain>
    </source>
</reference>
<dbReference type="EMBL" id="CP004353">
    <property type="protein sequence ID" value="AHI23558.1"/>
    <property type="molecule type" value="Genomic_DNA"/>
</dbReference>
<keyword evidence="11" id="KW-0449">Lipoprotein</keyword>
<dbReference type="STRING" id="1224164.B843_10890"/>
<organism evidence="11 12">
    <name type="scientific">Corynebacterium vitaeruminis DSM 20294</name>
    <dbReference type="NCBI Taxonomy" id="1224164"/>
    <lineage>
        <taxon>Bacteria</taxon>
        <taxon>Bacillati</taxon>
        <taxon>Actinomycetota</taxon>
        <taxon>Actinomycetes</taxon>
        <taxon>Mycobacteriales</taxon>
        <taxon>Corynebacteriaceae</taxon>
        <taxon>Corynebacterium</taxon>
    </lineage>
</organism>
<evidence type="ECO:0000256" key="1">
    <source>
        <dbReference type="ARBA" id="ARBA00001946"/>
    </source>
</evidence>
<evidence type="ECO:0000256" key="10">
    <source>
        <dbReference type="ARBA" id="ARBA00048540"/>
    </source>
</evidence>
<evidence type="ECO:0000256" key="3">
    <source>
        <dbReference type="ARBA" id="ARBA00016337"/>
    </source>
</evidence>
<dbReference type="AlphaFoldDB" id="W5YAJ0"/>
<evidence type="ECO:0000256" key="4">
    <source>
        <dbReference type="ARBA" id="ARBA00022630"/>
    </source>
</evidence>
<dbReference type="EC" id="2.7.1.180" evidence="2"/>
<dbReference type="GO" id="GO:0016740">
    <property type="term" value="F:transferase activity"/>
    <property type="evidence" value="ECO:0007669"/>
    <property type="project" value="UniProtKB-KW"/>
</dbReference>
<evidence type="ECO:0000256" key="5">
    <source>
        <dbReference type="ARBA" id="ARBA00022679"/>
    </source>
</evidence>
<evidence type="ECO:0000313" key="12">
    <source>
        <dbReference type="Proteomes" id="UP000019222"/>
    </source>
</evidence>
<protein>
    <recommendedName>
        <fullName evidence="3">FAD:protein FMN transferase</fullName>
        <ecNumber evidence="2">2.7.1.180</ecNumber>
    </recommendedName>
    <alternativeName>
        <fullName evidence="9">Flavin transferase</fullName>
    </alternativeName>
</protein>
<dbReference type="RefSeq" id="WP_025253550.1">
    <property type="nucleotide sequence ID" value="NZ_CP004353.1"/>
</dbReference>
<comment type="catalytic activity">
    <reaction evidence="10">
        <text>L-threonyl-[protein] + FAD = FMN-L-threonyl-[protein] + AMP + H(+)</text>
        <dbReference type="Rhea" id="RHEA:36847"/>
        <dbReference type="Rhea" id="RHEA-COMP:11060"/>
        <dbReference type="Rhea" id="RHEA-COMP:11061"/>
        <dbReference type="ChEBI" id="CHEBI:15378"/>
        <dbReference type="ChEBI" id="CHEBI:30013"/>
        <dbReference type="ChEBI" id="CHEBI:57692"/>
        <dbReference type="ChEBI" id="CHEBI:74257"/>
        <dbReference type="ChEBI" id="CHEBI:456215"/>
        <dbReference type="EC" id="2.7.1.180"/>
    </reaction>
</comment>
<dbReference type="InterPro" id="IPR024932">
    <property type="entry name" value="ApbE"/>
</dbReference>
<keyword evidence="8" id="KW-0460">Magnesium</keyword>
<evidence type="ECO:0000313" key="11">
    <source>
        <dbReference type="EMBL" id="AHI23558.1"/>
    </source>
</evidence>
<keyword evidence="5" id="KW-0808">Transferase</keyword>
<dbReference type="GO" id="GO:0046872">
    <property type="term" value="F:metal ion binding"/>
    <property type="evidence" value="ECO:0007669"/>
    <property type="project" value="UniProtKB-KW"/>
</dbReference>
<dbReference type="SUPFAM" id="SSF143631">
    <property type="entry name" value="ApbE-like"/>
    <property type="match status" value="1"/>
</dbReference>
<keyword evidence="7" id="KW-0274">FAD</keyword>
<comment type="cofactor">
    <cofactor evidence="1">
        <name>Mg(2+)</name>
        <dbReference type="ChEBI" id="CHEBI:18420"/>
    </cofactor>
</comment>
<dbReference type="InterPro" id="IPR003374">
    <property type="entry name" value="ApbE-like_sf"/>
</dbReference>
<evidence type="ECO:0000256" key="7">
    <source>
        <dbReference type="ARBA" id="ARBA00022827"/>
    </source>
</evidence>
<dbReference type="eggNOG" id="COG1477">
    <property type="taxonomic scope" value="Bacteria"/>
</dbReference>
<evidence type="ECO:0000256" key="8">
    <source>
        <dbReference type="ARBA" id="ARBA00022842"/>
    </source>
</evidence>
<accession>W5YAJ0</accession>
<sequence>MTAAVSHEARPVIRVEQHMNLPFSLSIRPAHGLAAAPEDWSLPHAEEIQAATDRAFDIIAAADRTFSLWKPESDVSRLARFEATLAELDPQVEEVWQLCETAEELTDGLFTAFSRNDSGSDPRKQEAIFDPTGLVKGWALEKAAAALSPLLDLGLAYCLNGGGDIIAAGASAQAPWRIGIEDCLNPTAIFSTVLVRDGAVATSGTYARGRHIYSPALGGQTAWTGALTVCGPSVMWADVLATALFANPGSHQQILSRFPGYEVTQDRRF</sequence>
<evidence type="ECO:0000256" key="9">
    <source>
        <dbReference type="ARBA" id="ARBA00031306"/>
    </source>
</evidence>
<evidence type="ECO:0000256" key="2">
    <source>
        <dbReference type="ARBA" id="ARBA00011955"/>
    </source>
</evidence>
<dbReference type="Pfam" id="PF02424">
    <property type="entry name" value="ApbE"/>
    <property type="match status" value="1"/>
</dbReference>
<keyword evidence="12" id="KW-1185">Reference proteome</keyword>
<dbReference type="PANTHER" id="PTHR30040:SF2">
    <property type="entry name" value="FAD:PROTEIN FMN TRANSFERASE"/>
    <property type="match status" value="1"/>
</dbReference>
<dbReference type="Gene3D" id="3.10.520.10">
    <property type="entry name" value="ApbE-like domains"/>
    <property type="match status" value="2"/>
</dbReference>
<dbReference type="PANTHER" id="PTHR30040">
    <property type="entry name" value="THIAMINE BIOSYNTHESIS LIPOPROTEIN APBE"/>
    <property type="match status" value="1"/>
</dbReference>